<dbReference type="InterPro" id="IPR006597">
    <property type="entry name" value="Sel1-like"/>
</dbReference>
<evidence type="ECO:0000256" key="8">
    <source>
        <dbReference type="ARBA" id="ARBA00023251"/>
    </source>
</evidence>
<evidence type="ECO:0000256" key="2">
    <source>
        <dbReference type="ARBA" id="ARBA00008486"/>
    </source>
</evidence>
<gene>
    <name evidence="10" type="ORF">NYG85_08090</name>
</gene>
<dbReference type="SMART" id="SM00671">
    <property type="entry name" value="SEL1"/>
    <property type="match status" value="4"/>
</dbReference>
<evidence type="ECO:0000256" key="1">
    <source>
        <dbReference type="ARBA" id="ARBA00001526"/>
    </source>
</evidence>
<feature type="chain" id="PRO_5045408353" description="beta-lactamase" evidence="9">
    <location>
        <begin position="18"/>
        <end position="208"/>
    </location>
</feature>
<protein>
    <recommendedName>
        <fullName evidence="3">beta-lactamase</fullName>
        <ecNumber evidence="3">3.5.2.6</ecNumber>
    </recommendedName>
</protein>
<evidence type="ECO:0000256" key="5">
    <source>
        <dbReference type="ARBA" id="ARBA00022801"/>
    </source>
</evidence>
<dbReference type="Pfam" id="PF08238">
    <property type="entry name" value="Sel1"/>
    <property type="match status" value="4"/>
</dbReference>
<comment type="caution">
    <text evidence="10">The sequence shown here is derived from an EMBL/GenBank/DDBJ whole genome shotgun (WGS) entry which is preliminary data.</text>
</comment>
<comment type="catalytic activity">
    <reaction evidence="1">
        <text>a beta-lactam + H2O = a substituted beta-amino acid</text>
        <dbReference type="Rhea" id="RHEA:20401"/>
        <dbReference type="ChEBI" id="CHEBI:15377"/>
        <dbReference type="ChEBI" id="CHEBI:35627"/>
        <dbReference type="ChEBI" id="CHEBI:140347"/>
        <dbReference type="EC" id="3.5.2.6"/>
    </reaction>
</comment>
<dbReference type="SUPFAM" id="SSF81901">
    <property type="entry name" value="HCP-like"/>
    <property type="match status" value="1"/>
</dbReference>
<dbReference type="InterPro" id="IPR040239">
    <property type="entry name" value="HcpB-like"/>
</dbReference>
<comment type="similarity">
    <text evidence="2">Belongs to the hcp beta-lactamase family.</text>
</comment>
<evidence type="ECO:0000256" key="3">
    <source>
        <dbReference type="ARBA" id="ARBA00012865"/>
    </source>
</evidence>
<evidence type="ECO:0000256" key="6">
    <source>
        <dbReference type="ARBA" id="ARBA00022803"/>
    </source>
</evidence>
<dbReference type="EC" id="3.5.2.6" evidence="3"/>
<evidence type="ECO:0000313" key="11">
    <source>
        <dbReference type="Proteomes" id="UP001173801"/>
    </source>
</evidence>
<keyword evidence="5" id="KW-0378">Hydrolase</keyword>
<keyword evidence="7" id="KW-1015">Disulfide bond</keyword>
<keyword evidence="8" id="KW-0046">Antibiotic resistance</keyword>
<name>A0ABT7HQW9_9BACT</name>
<accession>A0ABT7HQW9</accession>
<keyword evidence="11" id="KW-1185">Reference proteome</keyword>
<evidence type="ECO:0000313" key="10">
    <source>
        <dbReference type="EMBL" id="MDL0089322.1"/>
    </source>
</evidence>
<feature type="signal peptide" evidence="9">
    <location>
        <begin position="1"/>
        <end position="17"/>
    </location>
</feature>
<organism evidence="10 11">
    <name type="scientific">Campylobacter gastrosuis</name>
    <dbReference type="NCBI Taxonomy" id="2974576"/>
    <lineage>
        <taxon>Bacteria</taxon>
        <taxon>Pseudomonadati</taxon>
        <taxon>Campylobacterota</taxon>
        <taxon>Epsilonproteobacteria</taxon>
        <taxon>Campylobacterales</taxon>
        <taxon>Campylobacteraceae</taxon>
        <taxon>Campylobacter</taxon>
    </lineage>
</organism>
<reference evidence="10" key="2">
    <citation type="journal article" date="2023" name="Microorganisms">
        <title>Isolation and Genomic Characteristics of Cat-Borne Campylobacter felis sp. nov. and Sheep-Borne Campylobacter ovis sp. nov.</title>
        <authorList>
            <person name="Wang H."/>
            <person name="Li Y."/>
            <person name="Gu Y."/>
            <person name="Zhou G."/>
            <person name="Chen X."/>
            <person name="Zhang X."/>
            <person name="Shao Z."/>
            <person name="Zhang J."/>
            <person name="Zhang M."/>
        </authorList>
    </citation>
    <scope>NUCLEOTIDE SEQUENCE</scope>
    <source>
        <strain evidence="10">PS10</strain>
    </source>
</reference>
<keyword evidence="4" id="KW-0677">Repeat</keyword>
<evidence type="ECO:0000256" key="9">
    <source>
        <dbReference type="SAM" id="SignalP"/>
    </source>
</evidence>
<dbReference type="InterPro" id="IPR011990">
    <property type="entry name" value="TPR-like_helical_dom_sf"/>
</dbReference>
<dbReference type="EMBL" id="JANURM010000010">
    <property type="protein sequence ID" value="MDL0089322.1"/>
    <property type="molecule type" value="Genomic_DNA"/>
</dbReference>
<dbReference type="PANTHER" id="PTHR13891:SF1">
    <property type="entry name" value="CYTOCHROME C OXIDASE ASSEMBLY FACTOR 7"/>
    <property type="match status" value="1"/>
</dbReference>
<evidence type="ECO:0000256" key="7">
    <source>
        <dbReference type="ARBA" id="ARBA00023157"/>
    </source>
</evidence>
<dbReference type="Proteomes" id="UP001173801">
    <property type="component" value="Unassembled WGS sequence"/>
</dbReference>
<reference evidence="10" key="1">
    <citation type="submission" date="2022-08" db="EMBL/GenBank/DDBJ databases">
        <authorList>
            <person name="Wang H."/>
        </authorList>
    </citation>
    <scope>NUCLEOTIDE SEQUENCE</scope>
    <source>
        <strain evidence="10">PS10</strain>
    </source>
</reference>
<dbReference type="Gene3D" id="1.25.40.10">
    <property type="entry name" value="Tetratricopeptide repeat domain"/>
    <property type="match status" value="1"/>
</dbReference>
<evidence type="ECO:0000256" key="4">
    <source>
        <dbReference type="ARBA" id="ARBA00022737"/>
    </source>
</evidence>
<dbReference type="RefSeq" id="WP_284937981.1">
    <property type="nucleotide sequence ID" value="NZ_JANURM010000010.1"/>
</dbReference>
<keyword evidence="9" id="KW-0732">Signal</keyword>
<proteinExistence type="inferred from homology"/>
<dbReference type="PANTHER" id="PTHR13891">
    <property type="entry name" value="CYTOCHROME C OXIDASE ASSEMBLY FACTOR 7"/>
    <property type="match status" value="1"/>
</dbReference>
<keyword evidence="6" id="KW-0802">TPR repeat</keyword>
<sequence length="208" mass="23030">MKKIIFGLVATSAFVFAYGDLKALEKECENGVAKSCLATGDTYKLPTGDTYKTKQNYEKALKYYTKGCEAKEDSEDKFNSCSQAGNIYIFGQGGVEENPKKAVELYKKACDGKDSLGCRGLAGAYYFGIGVKQDITKAAAISINICDENNDVTSCNMFATIIENSDKQKALIYYKKACDIGKNKTYVQQDQDAQKIWQEACNKYKTLK</sequence>